<protein>
    <submittedName>
        <fullName evidence="2">Uncharacterized protein</fullName>
    </submittedName>
</protein>
<name>A0ABS1KQ92_9BACT</name>
<proteinExistence type="predicted"/>
<keyword evidence="1" id="KW-0472">Membrane</keyword>
<evidence type="ECO:0000313" key="2">
    <source>
        <dbReference type="EMBL" id="MBL0741473.1"/>
    </source>
</evidence>
<keyword evidence="1" id="KW-0812">Transmembrane</keyword>
<accession>A0ABS1KQ92</accession>
<dbReference type="EMBL" id="JAERRB010000003">
    <property type="protein sequence ID" value="MBL0741473.1"/>
    <property type="molecule type" value="Genomic_DNA"/>
</dbReference>
<keyword evidence="3" id="KW-1185">Reference proteome</keyword>
<comment type="caution">
    <text evidence="2">The sequence shown here is derived from an EMBL/GenBank/DDBJ whole genome shotgun (WGS) entry which is preliminary data.</text>
</comment>
<feature type="transmembrane region" description="Helical" evidence="1">
    <location>
        <begin position="34"/>
        <end position="51"/>
    </location>
</feature>
<sequence length="52" mass="5966">MKKIECPSCAMEVDANSKTCPICSYEFPPKARGLKWVAFLLAIFLLLLWLLY</sequence>
<evidence type="ECO:0000256" key="1">
    <source>
        <dbReference type="SAM" id="Phobius"/>
    </source>
</evidence>
<gene>
    <name evidence="2" type="ORF">JI741_09600</name>
</gene>
<dbReference type="RefSeq" id="WP_202009967.1">
    <property type="nucleotide sequence ID" value="NZ_JAERRB010000003.1"/>
</dbReference>
<dbReference type="Proteomes" id="UP000613030">
    <property type="component" value="Unassembled WGS sequence"/>
</dbReference>
<keyword evidence="1" id="KW-1133">Transmembrane helix</keyword>
<organism evidence="2 3">
    <name type="scientific">Chryseolinea lacunae</name>
    <dbReference type="NCBI Taxonomy" id="2801331"/>
    <lineage>
        <taxon>Bacteria</taxon>
        <taxon>Pseudomonadati</taxon>
        <taxon>Bacteroidota</taxon>
        <taxon>Cytophagia</taxon>
        <taxon>Cytophagales</taxon>
        <taxon>Fulvivirgaceae</taxon>
        <taxon>Chryseolinea</taxon>
    </lineage>
</organism>
<evidence type="ECO:0000313" key="3">
    <source>
        <dbReference type="Proteomes" id="UP000613030"/>
    </source>
</evidence>
<reference evidence="2 3" key="1">
    <citation type="submission" date="2021-01" db="EMBL/GenBank/DDBJ databases">
        <title>Chryseolinea sp. Jin1 Genome sequencing and assembly.</title>
        <authorList>
            <person name="Kim I."/>
        </authorList>
    </citation>
    <scope>NUCLEOTIDE SEQUENCE [LARGE SCALE GENOMIC DNA]</scope>
    <source>
        <strain evidence="2 3">Jin1</strain>
    </source>
</reference>